<comment type="caution">
    <text evidence="15">The sequence shown here is derived from an EMBL/GenBank/DDBJ whole genome shotgun (WGS) entry which is preliminary data.</text>
</comment>
<evidence type="ECO:0000256" key="1">
    <source>
        <dbReference type="ARBA" id="ARBA00005594"/>
    </source>
</evidence>
<proteinExistence type="inferred from homology"/>
<keyword evidence="16" id="KW-1185">Reference proteome</keyword>
<dbReference type="SUPFAM" id="SSF52374">
    <property type="entry name" value="Nucleotidylyl transferase"/>
    <property type="match status" value="1"/>
</dbReference>
<evidence type="ECO:0000256" key="4">
    <source>
        <dbReference type="ARBA" id="ARBA00022741"/>
    </source>
</evidence>
<evidence type="ECO:0000259" key="14">
    <source>
        <dbReference type="Pfam" id="PF13603"/>
    </source>
</evidence>
<dbReference type="Pfam" id="PF13603">
    <property type="entry name" value="tRNA-synt_1_2"/>
    <property type="match status" value="1"/>
</dbReference>
<dbReference type="GO" id="GO:0005524">
    <property type="term" value="F:ATP binding"/>
    <property type="evidence" value="ECO:0007669"/>
    <property type="project" value="UniProtKB-KW"/>
</dbReference>
<dbReference type="Gene3D" id="3.90.740.10">
    <property type="entry name" value="Valyl/Leucyl/Isoleucyl-tRNA synthetase, editing domain"/>
    <property type="match status" value="1"/>
</dbReference>
<sequence>MKTTQCNLKNENPVMETAKRVYPFHEIEPKWQRYWEDNRTFRTPDDVDTSKPKFYVLDMFPYPSGAGLHVGHPLGYTATDILARLRRMQGYNVLHPMGWDAFGLPAEQYAIETGTHPKTTTFKNIDRFRLQLKSLGFSYDWDRELSTTEPDYYKWTQWIFLQLYKRGLAYQAEVPVNWCPALGTVLANEEVVDGVSERGGHPVIRKPMRQWMLKITAYADRLLEDLDELEWPESIKEMQRNWIGRSEGAELDFTVLDGEGQETDKRLQFTPPDQIPFLEQRIYMVVAPEHHLLTYFVTPEQKQQVEEYKDFASRKSDLERTELQKEKTGVFTGCYAKNPANGDAIPIWVADYLRNRSNHGGPAHDTRDNEFALKYNIPIKWVVRNEASSSDDDAKQVYAGVGIIENSSSVETGLDINQLSSKEAALKVIEWAERTGNGKKKTGYLQGSVTGEPIPILILDESGETIAVEESELPLTLPELNDFTPTGTGEPPLSKAVSWVNTVDPATRKPAKRETSTMPQWAGSCWYYLRFMDPQNPEALVDKEKEKYWSPVDVYVGGAEHAVLHLLYSRFWHKVLYDIGVVSTKEPFKCVINQGIILGEVQYTAWKDQEGHYVSADTEERLNEHQQVTIPEDKVMKSGDYFVLKEDPSIRLIPRAYKMSKSRGNVVNPDDVVLEYGADSLRLYEMFMGPFRDSKTWNTSGIEGVHRFLARTWRLVIGSPQSDGSFKDGTVVADDEPTLEQLRSLHKCIAKVTEEIESTRFNTGISGMMEFVNAAYKWNNQPRGIIEPFVLLLSPYAPHMAEELWSRLGHSSSLAYESFPKANPDYLKDTTIVLPVQINGKTRGTIEVEEGCSEDEAFSSFTGQET</sequence>
<evidence type="ECO:0000259" key="11">
    <source>
        <dbReference type="Pfam" id="PF00133"/>
    </source>
</evidence>
<evidence type="ECO:0000259" key="12">
    <source>
        <dbReference type="Pfam" id="PF08264"/>
    </source>
</evidence>
<gene>
    <name evidence="15" type="ORF">Bca52824_002598</name>
</gene>
<keyword evidence="6 10" id="KW-0648">Protein biosynthesis</keyword>
<feature type="domain" description="Methionyl/Leucyl tRNA synthetase" evidence="13">
    <location>
        <begin position="59"/>
        <end position="191"/>
    </location>
</feature>
<dbReference type="SUPFAM" id="SSF50677">
    <property type="entry name" value="ValRS/IleRS/LeuRS editing domain"/>
    <property type="match status" value="1"/>
</dbReference>
<dbReference type="FunFam" id="1.10.730.10:FF:000012">
    <property type="entry name" value="Leucine--tRNA ligase"/>
    <property type="match status" value="1"/>
</dbReference>
<dbReference type="AlphaFoldDB" id="A0A8X8BEG5"/>
<feature type="domain" description="Leucyl-tRNA synthetase editing" evidence="14">
    <location>
        <begin position="240"/>
        <end position="428"/>
    </location>
</feature>
<keyword evidence="5 10" id="KW-0067">ATP-binding</keyword>
<organism evidence="15 16">
    <name type="scientific">Brassica carinata</name>
    <name type="common">Ethiopian mustard</name>
    <name type="synonym">Abyssinian cabbage</name>
    <dbReference type="NCBI Taxonomy" id="52824"/>
    <lineage>
        <taxon>Eukaryota</taxon>
        <taxon>Viridiplantae</taxon>
        <taxon>Streptophyta</taxon>
        <taxon>Embryophyta</taxon>
        <taxon>Tracheophyta</taxon>
        <taxon>Spermatophyta</taxon>
        <taxon>Magnoliopsida</taxon>
        <taxon>eudicotyledons</taxon>
        <taxon>Gunneridae</taxon>
        <taxon>Pentapetalae</taxon>
        <taxon>rosids</taxon>
        <taxon>malvids</taxon>
        <taxon>Brassicales</taxon>
        <taxon>Brassicaceae</taxon>
        <taxon>Brassiceae</taxon>
        <taxon>Brassica</taxon>
    </lineage>
</organism>
<dbReference type="Pfam" id="PF00133">
    <property type="entry name" value="tRNA-synt_1"/>
    <property type="match status" value="1"/>
</dbReference>
<dbReference type="EC" id="6.1.1.4" evidence="2"/>
<dbReference type="InterPro" id="IPR013155">
    <property type="entry name" value="M/V/L/I-tRNA-synth_anticd-bd"/>
</dbReference>
<evidence type="ECO:0000313" key="16">
    <source>
        <dbReference type="Proteomes" id="UP000886595"/>
    </source>
</evidence>
<keyword evidence="7 10" id="KW-0030">Aminoacyl-tRNA synthetase</keyword>
<dbReference type="GO" id="GO:0005829">
    <property type="term" value="C:cytosol"/>
    <property type="evidence" value="ECO:0007669"/>
    <property type="project" value="TreeGrafter"/>
</dbReference>
<dbReference type="PANTHER" id="PTHR43740">
    <property type="entry name" value="LEUCYL-TRNA SYNTHETASE"/>
    <property type="match status" value="1"/>
</dbReference>
<dbReference type="HAMAP" id="MF_00049_B">
    <property type="entry name" value="Leu_tRNA_synth_B"/>
    <property type="match status" value="1"/>
</dbReference>
<dbReference type="InterPro" id="IPR014729">
    <property type="entry name" value="Rossmann-like_a/b/a_fold"/>
</dbReference>
<dbReference type="InterPro" id="IPR015413">
    <property type="entry name" value="Methionyl/Leucyl_tRNA_Synth"/>
</dbReference>
<dbReference type="CDD" id="cd07958">
    <property type="entry name" value="Anticodon_Ia_Leu_BEm"/>
    <property type="match status" value="1"/>
</dbReference>
<dbReference type="InterPro" id="IPR009080">
    <property type="entry name" value="tRNAsynth_Ia_anticodon-bd"/>
</dbReference>
<dbReference type="FunFam" id="1.10.730.10:FF:000011">
    <property type="entry name" value="Leucine--tRNA ligase chloroplastic/mitochondrial"/>
    <property type="match status" value="1"/>
</dbReference>
<dbReference type="PRINTS" id="PR00985">
    <property type="entry name" value="TRNASYNTHLEU"/>
</dbReference>
<feature type="domain" description="Methionyl/Valyl/Leucyl/Isoleucyl-tRNA synthetase anticodon-binding" evidence="12">
    <location>
        <begin position="742"/>
        <end position="849"/>
    </location>
</feature>
<dbReference type="PROSITE" id="PS00178">
    <property type="entry name" value="AA_TRNA_LIGASE_I"/>
    <property type="match status" value="1"/>
</dbReference>
<dbReference type="GO" id="GO:0006429">
    <property type="term" value="P:leucyl-tRNA aminoacylation"/>
    <property type="evidence" value="ECO:0007669"/>
    <property type="project" value="InterPro"/>
</dbReference>
<name>A0A8X8BEG5_BRACI</name>
<dbReference type="NCBIfam" id="TIGR00396">
    <property type="entry name" value="leuS_bact"/>
    <property type="match status" value="1"/>
</dbReference>
<dbReference type="Gene3D" id="1.10.730.10">
    <property type="entry name" value="Isoleucyl-tRNA Synthetase, Domain 1"/>
    <property type="match status" value="1"/>
</dbReference>
<evidence type="ECO:0000256" key="2">
    <source>
        <dbReference type="ARBA" id="ARBA00013164"/>
    </source>
</evidence>
<dbReference type="InterPro" id="IPR002300">
    <property type="entry name" value="aa-tRNA-synth_Ia"/>
</dbReference>
<dbReference type="FunFam" id="3.40.50.620:FF:000077">
    <property type="entry name" value="Leucine--tRNA ligase"/>
    <property type="match status" value="1"/>
</dbReference>
<dbReference type="InterPro" id="IPR001412">
    <property type="entry name" value="aa-tRNA-synth_I_CS"/>
</dbReference>
<dbReference type="EMBL" id="JAAMPC010000001">
    <property type="protein sequence ID" value="KAG2331418.1"/>
    <property type="molecule type" value="Genomic_DNA"/>
</dbReference>
<evidence type="ECO:0000256" key="5">
    <source>
        <dbReference type="ARBA" id="ARBA00022840"/>
    </source>
</evidence>
<dbReference type="Gene3D" id="3.40.50.620">
    <property type="entry name" value="HUPs"/>
    <property type="match status" value="2"/>
</dbReference>
<evidence type="ECO:0000256" key="8">
    <source>
        <dbReference type="ARBA" id="ARBA00030520"/>
    </source>
</evidence>
<dbReference type="FunFam" id="3.40.50.620:FF:000056">
    <property type="entry name" value="Leucine--tRNA ligase"/>
    <property type="match status" value="1"/>
</dbReference>
<dbReference type="InterPro" id="IPR009008">
    <property type="entry name" value="Val/Leu/Ile-tRNA-synth_edit"/>
</dbReference>
<dbReference type="GO" id="GO:0004823">
    <property type="term" value="F:leucine-tRNA ligase activity"/>
    <property type="evidence" value="ECO:0007669"/>
    <property type="project" value="UniProtKB-EC"/>
</dbReference>
<evidence type="ECO:0000256" key="7">
    <source>
        <dbReference type="ARBA" id="ARBA00023146"/>
    </source>
</evidence>
<dbReference type="Pfam" id="PF09334">
    <property type="entry name" value="tRNA-synt_1g"/>
    <property type="match status" value="1"/>
</dbReference>
<evidence type="ECO:0000256" key="10">
    <source>
        <dbReference type="RuleBase" id="RU363035"/>
    </source>
</evidence>
<dbReference type="PANTHER" id="PTHR43740:SF2">
    <property type="entry name" value="LEUCINE--TRNA LIGASE, MITOCHONDRIAL"/>
    <property type="match status" value="1"/>
</dbReference>
<keyword evidence="3 10" id="KW-0436">Ligase</keyword>
<dbReference type="CDD" id="cd00812">
    <property type="entry name" value="LeuRS_core"/>
    <property type="match status" value="1"/>
</dbReference>
<dbReference type="Pfam" id="PF08264">
    <property type="entry name" value="Anticodon_1"/>
    <property type="match status" value="1"/>
</dbReference>
<keyword evidence="4 10" id="KW-0547">Nucleotide-binding</keyword>
<reference evidence="15 16" key="1">
    <citation type="submission" date="2020-02" db="EMBL/GenBank/DDBJ databases">
        <authorList>
            <person name="Ma Q."/>
            <person name="Huang Y."/>
            <person name="Song X."/>
            <person name="Pei D."/>
        </authorList>
    </citation>
    <scope>NUCLEOTIDE SEQUENCE [LARGE SCALE GENOMIC DNA]</scope>
    <source>
        <strain evidence="15">Sxm20200214</strain>
        <tissue evidence="15">Leaf</tissue>
    </source>
</reference>
<dbReference type="Proteomes" id="UP000886595">
    <property type="component" value="Unassembled WGS sequence"/>
</dbReference>
<evidence type="ECO:0000256" key="9">
    <source>
        <dbReference type="ARBA" id="ARBA00047469"/>
    </source>
</evidence>
<feature type="domain" description="Aminoacyl-tRNA synthetase class Ia" evidence="11">
    <location>
        <begin position="658"/>
        <end position="685"/>
    </location>
</feature>
<dbReference type="GO" id="GO:0009791">
    <property type="term" value="P:post-embryonic development"/>
    <property type="evidence" value="ECO:0007669"/>
    <property type="project" value="UniProtKB-ARBA"/>
</dbReference>
<dbReference type="GO" id="GO:0002161">
    <property type="term" value="F:aminoacyl-tRNA deacylase activity"/>
    <property type="evidence" value="ECO:0007669"/>
    <property type="project" value="InterPro"/>
</dbReference>
<accession>A0A8X8BEG5</accession>
<evidence type="ECO:0000313" key="15">
    <source>
        <dbReference type="EMBL" id="KAG2331418.1"/>
    </source>
</evidence>
<comment type="similarity">
    <text evidence="1 10">Belongs to the class-I aminoacyl-tRNA synthetase family.</text>
</comment>
<dbReference type="SUPFAM" id="SSF47323">
    <property type="entry name" value="Anticodon-binding domain of a subclass of class I aminoacyl-tRNA synthetases"/>
    <property type="match status" value="1"/>
</dbReference>
<evidence type="ECO:0000256" key="3">
    <source>
        <dbReference type="ARBA" id="ARBA00022598"/>
    </source>
</evidence>
<dbReference type="InterPro" id="IPR002302">
    <property type="entry name" value="Leu-tRNA-ligase"/>
</dbReference>
<dbReference type="GO" id="GO:0005739">
    <property type="term" value="C:mitochondrion"/>
    <property type="evidence" value="ECO:0007669"/>
    <property type="project" value="UniProtKB-ARBA"/>
</dbReference>
<comment type="catalytic activity">
    <reaction evidence="9">
        <text>tRNA(Leu) + L-leucine + ATP = L-leucyl-tRNA(Leu) + AMP + diphosphate</text>
        <dbReference type="Rhea" id="RHEA:11688"/>
        <dbReference type="Rhea" id="RHEA-COMP:9613"/>
        <dbReference type="Rhea" id="RHEA-COMP:9622"/>
        <dbReference type="ChEBI" id="CHEBI:30616"/>
        <dbReference type="ChEBI" id="CHEBI:33019"/>
        <dbReference type="ChEBI" id="CHEBI:57427"/>
        <dbReference type="ChEBI" id="CHEBI:78442"/>
        <dbReference type="ChEBI" id="CHEBI:78494"/>
        <dbReference type="ChEBI" id="CHEBI:456215"/>
        <dbReference type="EC" id="6.1.1.4"/>
    </reaction>
</comment>
<dbReference type="InterPro" id="IPR025709">
    <property type="entry name" value="Leu_tRNA-synth_edit"/>
</dbReference>
<evidence type="ECO:0000256" key="6">
    <source>
        <dbReference type="ARBA" id="ARBA00022917"/>
    </source>
</evidence>
<dbReference type="GO" id="GO:0048608">
    <property type="term" value="P:reproductive structure development"/>
    <property type="evidence" value="ECO:0007669"/>
    <property type="project" value="UniProtKB-ARBA"/>
</dbReference>
<evidence type="ECO:0000259" key="13">
    <source>
        <dbReference type="Pfam" id="PF09334"/>
    </source>
</evidence>
<protein>
    <recommendedName>
        <fullName evidence="2">leucine--tRNA ligase</fullName>
        <ecNumber evidence="2">6.1.1.4</ecNumber>
    </recommendedName>
    <alternativeName>
        <fullName evidence="8">Leucyl-tRNA synthetase</fullName>
    </alternativeName>
</protein>
<dbReference type="OrthoDB" id="15954at2759"/>